<dbReference type="InterPro" id="IPR009056">
    <property type="entry name" value="Cyt_c-like_dom"/>
</dbReference>
<dbReference type="GO" id="GO:0005506">
    <property type="term" value="F:iron ion binding"/>
    <property type="evidence" value="ECO:0007669"/>
    <property type="project" value="InterPro"/>
</dbReference>
<evidence type="ECO:0000256" key="2">
    <source>
        <dbReference type="ARBA" id="ARBA00022617"/>
    </source>
</evidence>
<feature type="chain" id="PRO_5037265118" evidence="7">
    <location>
        <begin position="20"/>
        <end position="137"/>
    </location>
</feature>
<protein>
    <submittedName>
        <fullName evidence="9">Cytochrome c</fullName>
    </submittedName>
</protein>
<sequence>MKKLLALTTFALLAGLAWGESYDDQVAERLKPVGNVCIQGEACETASVAAAAPASSGPRSGEEVYDSACAACHASGALNAPILGDAEQWGPRVDKGVETLYDHAINGFNSMPAKGGNASLSDEEVQAAVDHMVEAVQ</sequence>
<dbReference type="PANTHER" id="PTHR40942:SF4">
    <property type="entry name" value="CYTOCHROME C5"/>
    <property type="match status" value="1"/>
</dbReference>
<dbReference type="Proteomes" id="UP000626148">
    <property type="component" value="Unassembled WGS sequence"/>
</dbReference>
<evidence type="ECO:0000256" key="5">
    <source>
        <dbReference type="ARBA" id="ARBA00023004"/>
    </source>
</evidence>
<dbReference type="InterPro" id="IPR036909">
    <property type="entry name" value="Cyt_c-like_dom_sf"/>
</dbReference>
<gene>
    <name evidence="9" type="ORF">GCM10007392_21980</name>
</gene>
<dbReference type="SUPFAM" id="SSF46626">
    <property type="entry name" value="Cytochrome c"/>
    <property type="match status" value="1"/>
</dbReference>
<dbReference type="AlphaFoldDB" id="A0A918K8B1"/>
<dbReference type="Pfam" id="PF13442">
    <property type="entry name" value="Cytochrome_CBB3"/>
    <property type="match status" value="1"/>
</dbReference>
<accession>A0A918K8B1</accession>
<feature type="signal peptide" evidence="7">
    <location>
        <begin position="1"/>
        <end position="19"/>
    </location>
</feature>
<evidence type="ECO:0000256" key="4">
    <source>
        <dbReference type="ARBA" id="ARBA00022982"/>
    </source>
</evidence>
<keyword evidence="2 6" id="KW-0349">Heme</keyword>
<keyword evidence="7" id="KW-0732">Signal</keyword>
<keyword evidence="1" id="KW-0813">Transport</keyword>
<feature type="domain" description="Cytochrome c" evidence="8">
    <location>
        <begin position="56"/>
        <end position="136"/>
    </location>
</feature>
<evidence type="ECO:0000256" key="3">
    <source>
        <dbReference type="ARBA" id="ARBA00022723"/>
    </source>
</evidence>
<organism evidence="9 10">
    <name type="scientific">Saccharospirillum salsuginis</name>
    <dbReference type="NCBI Taxonomy" id="418750"/>
    <lineage>
        <taxon>Bacteria</taxon>
        <taxon>Pseudomonadati</taxon>
        <taxon>Pseudomonadota</taxon>
        <taxon>Gammaproteobacteria</taxon>
        <taxon>Oceanospirillales</taxon>
        <taxon>Saccharospirillaceae</taxon>
        <taxon>Saccharospirillum</taxon>
    </lineage>
</organism>
<evidence type="ECO:0000313" key="9">
    <source>
        <dbReference type="EMBL" id="GGX54257.1"/>
    </source>
</evidence>
<dbReference type="GO" id="GO:0009055">
    <property type="term" value="F:electron transfer activity"/>
    <property type="evidence" value="ECO:0007669"/>
    <property type="project" value="InterPro"/>
</dbReference>
<name>A0A918K8B1_9GAMM</name>
<evidence type="ECO:0000259" key="8">
    <source>
        <dbReference type="PROSITE" id="PS51007"/>
    </source>
</evidence>
<keyword evidence="4" id="KW-0249">Electron transport</keyword>
<keyword evidence="3 6" id="KW-0479">Metal-binding</keyword>
<evidence type="ECO:0000256" key="1">
    <source>
        <dbReference type="ARBA" id="ARBA00022448"/>
    </source>
</evidence>
<dbReference type="InterPro" id="IPR002323">
    <property type="entry name" value="Cyt_CIE"/>
</dbReference>
<proteinExistence type="predicted"/>
<dbReference type="PRINTS" id="PR00607">
    <property type="entry name" value="CYTCHROMECIE"/>
</dbReference>
<keyword evidence="5 6" id="KW-0408">Iron</keyword>
<dbReference type="PROSITE" id="PS51007">
    <property type="entry name" value="CYTC"/>
    <property type="match status" value="1"/>
</dbReference>
<evidence type="ECO:0000256" key="6">
    <source>
        <dbReference type="PROSITE-ProRule" id="PRU00433"/>
    </source>
</evidence>
<evidence type="ECO:0000313" key="10">
    <source>
        <dbReference type="Proteomes" id="UP000626148"/>
    </source>
</evidence>
<evidence type="ECO:0000256" key="7">
    <source>
        <dbReference type="SAM" id="SignalP"/>
    </source>
</evidence>
<reference evidence="9" key="2">
    <citation type="submission" date="2020-09" db="EMBL/GenBank/DDBJ databases">
        <authorList>
            <person name="Sun Q."/>
            <person name="Kim S."/>
        </authorList>
    </citation>
    <scope>NUCLEOTIDE SEQUENCE</scope>
    <source>
        <strain evidence="9">KCTC 22169</strain>
    </source>
</reference>
<dbReference type="EMBL" id="BMXR01000005">
    <property type="protein sequence ID" value="GGX54257.1"/>
    <property type="molecule type" value="Genomic_DNA"/>
</dbReference>
<reference evidence="9" key="1">
    <citation type="journal article" date="2014" name="Int. J. Syst. Evol. Microbiol.">
        <title>Complete genome sequence of Corynebacterium casei LMG S-19264T (=DSM 44701T), isolated from a smear-ripened cheese.</title>
        <authorList>
            <consortium name="US DOE Joint Genome Institute (JGI-PGF)"/>
            <person name="Walter F."/>
            <person name="Albersmeier A."/>
            <person name="Kalinowski J."/>
            <person name="Ruckert C."/>
        </authorList>
    </citation>
    <scope>NUCLEOTIDE SEQUENCE</scope>
    <source>
        <strain evidence="9">KCTC 22169</strain>
    </source>
</reference>
<dbReference type="GO" id="GO:0020037">
    <property type="term" value="F:heme binding"/>
    <property type="evidence" value="ECO:0007669"/>
    <property type="project" value="InterPro"/>
</dbReference>
<comment type="caution">
    <text evidence="9">The sequence shown here is derived from an EMBL/GenBank/DDBJ whole genome shotgun (WGS) entry which is preliminary data.</text>
</comment>
<dbReference type="Gene3D" id="1.10.760.10">
    <property type="entry name" value="Cytochrome c-like domain"/>
    <property type="match status" value="1"/>
</dbReference>
<dbReference type="PANTHER" id="PTHR40942">
    <property type="match status" value="1"/>
</dbReference>
<dbReference type="RefSeq" id="WP_189608595.1">
    <property type="nucleotide sequence ID" value="NZ_BMXR01000005.1"/>
</dbReference>
<keyword evidence="10" id="KW-1185">Reference proteome</keyword>